<dbReference type="PROSITE" id="PS00523">
    <property type="entry name" value="SULFATASE_1"/>
    <property type="match status" value="1"/>
</dbReference>
<feature type="region of interest" description="Disordered" evidence="5">
    <location>
        <begin position="473"/>
        <end position="498"/>
    </location>
</feature>
<evidence type="ECO:0000259" key="7">
    <source>
        <dbReference type="Pfam" id="PF00884"/>
    </source>
</evidence>
<organism evidence="8 9">
    <name type="scientific">Neorhodopirellula pilleata</name>
    <dbReference type="NCBI Taxonomy" id="2714738"/>
    <lineage>
        <taxon>Bacteria</taxon>
        <taxon>Pseudomonadati</taxon>
        <taxon>Planctomycetota</taxon>
        <taxon>Planctomycetia</taxon>
        <taxon>Pirellulales</taxon>
        <taxon>Pirellulaceae</taxon>
        <taxon>Neorhodopirellula</taxon>
    </lineage>
</organism>
<keyword evidence="9" id="KW-1185">Reference proteome</keyword>
<dbReference type="Gene3D" id="3.40.720.10">
    <property type="entry name" value="Alkaline Phosphatase, subunit A"/>
    <property type="match status" value="1"/>
</dbReference>
<keyword evidence="4" id="KW-0106">Calcium</keyword>
<feature type="chain" id="PRO_5022893726" evidence="6">
    <location>
        <begin position="35"/>
        <end position="498"/>
    </location>
</feature>
<feature type="signal peptide" evidence="6">
    <location>
        <begin position="1"/>
        <end position="34"/>
    </location>
</feature>
<name>A0A5C5ZRE8_9BACT</name>
<reference evidence="8 9" key="1">
    <citation type="submission" date="2019-02" db="EMBL/GenBank/DDBJ databases">
        <title>Deep-cultivation of Planctomycetes and their phenomic and genomic characterization uncovers novel biology.</title>
        <authorList>
            <person name="Wiegand S."/>
            <person name="Jogler M."/>
            <person name="Boedeker C."/>
            <person name="Pinto D."/>
            <person name="Vollmers J."/>
            <person name="Rivas-Marin E."/>
            <person name="Kohn T."/>
            <person name="Peeters S.H."/>
            <person name="Heuer A."/>
            <person name="Rast P."/>
            <person name="Oberbeckmann S."/>
            <person name="Bunk B."/>
            <person name="Jeske O."/>
            <person name="Meyerdierks A."/>
            <person name="Storesund J.E."/>
            <person name="Kallscheuer N."/>
            <person name="Luecker S."/>
            <person name="Lage O.M."/>
            <person name="Pohl T."/>
            <person name="Merkel B.J."/>
            <person name="Hornburger P."/>
            <person name="Mueller R.-W."/>
            <person name="Bruemmer F."/>
            <person name="Labrenz M."/>
            <person name="Spormann A.M."/>
            <person name="Op Den Camp H."/>
            <person name="Overmann J."/>
            <person name="Amann R."/>
            <person name="Jetten M.S.M."/>
            <person name="Mascher T."/>
            <person name="Medema M.H."/>
            <person name="Devos D.P."/>
            <person name="Kaster A.-K."/>
            <person name="Ovreas L."/>
            <person name="Rohde M."/>
            <person name="Galperin M.Y."/>
            <person name="Jogler C."/>
        </authorList>
    </citation>
    <scope>NUCLEOTIDE SEQUENCE [LARGE SCALE GENOMIC DNA]</scope>
    <source>
        <strain evidence="8 9">Pla100</strain>
    </source>
</reference>
<dbReference type="AlphaFoldDB" id="A0A5C5ZRE8"/>
<evidence type="ECO:0000313" key="9">
    <source>
        <dbReference type="Proteomes" id="UP000316213"/>
    </source>
</evidence>
<dbReference type="SUPFAM" id="SSF53649">
    <property type="entry name" value="Alkaline phosphatase-like"/>
    <property type="match status" value="1"/>
</dbReference>
<dbReference type="PANTHER" id="PTHR42693:SF27">
    <property type="entry name" value="ARYLSULFATASE B [PRECURSOR]"/>
    <property type="match status" value="1"/>
</dbReference>
<evidence type="ECO:0000256" key="1">
    <source>
        <dbReference type="ARBA" id="ARBA00008779"/>
    </source>
</evidence>
<proteinExistence type="inferred from homology"/>
<evidence type="ECO:0000256" key="5">
    <source>
        <dbReference type="SAM" id="MobiDB-lite"/>
    </source>
</evidence>
<comment type="similarity">
    <text evidence="1">Belongs to the sulfatase family.</text>
</comment>
<keyword evidence="6" id="KW-0732">Signal</keyword>
<dbReference type="PANTHER" id="PTHR42693">
    <property type="entry name" value="ARYLSULFATASE FAMILY MEMBER"/>
    <property type="match status" value="1"/>
</dbReference>
<evidence type="ECO:0000313" key="8">
    <source>
        <dbReference type="EMBL" id="TWT89371.1"/>
    </source>
</evidence>
<dbReference type="InterPro" id="IPR000917">
    <property type="entry name" value="Sulfatase_N"/>
</dbReference>
<dbReference type="Proteomes" id="UP000316213">
    <property type="component" value="Unassembled WGS sequence"/>
</dbReference>
<evidence type="ECO:0000256" key="6">
    <source>
        <dbReference type="SAM" id="SignalP"/>
    </source>
</evidence>
<keyword evidence="2" id="KW-0479">Metal-binding</keyword>
<dbReference type="OrthoDB" id="9783154at2"/>
<dbReference type="Gene3D" id="3.30.1120.10">
    <property type="match status" value="1"/>
</dbReference>
<dbReference type="InterPro" id="IPR017850">
    <property type="entry name" value="Alkaline_phosphatase_core_sf"/>
</dbReference>
<evidence type="ECO:0000256" key="4">
    <source>
        <dbReference type="ARBA" id="ARBA00022837"/>
    </source>
</evidence>
<accession>A0A5C5ZRE8</accession>
<dbReference type="InterPro" id="IPR050738">
    <property type="entry name" value="Sulfatase"/>
</dbReference>
<feature type="domain" description="Sulfatase N-terminal" evidence="7">
    <location>
        <begin position="38"/>
        <end position="356"/>
    </location>
</feature>
<dbReference type="GO" id="GO:0004065">
    <property type="term" value="F:arylsulfatase activity"/>
    <property type="evidence" value="ECO:0007669"/>
    <property type="project" value="UniProtKB-EC"/>
</dbReference>
<dbReference type="InterPro" id="IPR024607">
    <property type="entry name" value="Sulfatase_CS"/>
</dbReference>
<evidence type="ECO:0000256" key="2">
    <source>
        <dbReference type="ARBA" id="ARBA00022723"/>
    </source>
</evidence>
<gene>
    <name evidence="8" type="primary">atsA_81</name>
    <name evidence="8" type="ORF">Pla100_55340</name>
</gene>
<dbReference type="GO" id="GO:0046872">
    <property type="term" value="F:metal ion binding"/>
    <property type="evidence" value="ECO:0007669"/>
    <property type="project" value="UniProtKB-KW"/>
</dbReference>
<evidence type="ECO:0000256" key="3">
    <source>
        <dbReference type="ARBA" id="ARBA00022801"/>
    </source>
</evidence>
<dbReference type="Pfam" id="PF00884">
    <property type="entry name" value="Sulfatase"/>
    <property type="match status" value="1"/>
</dbReference>
<comment type="caution">
    <text evidence="8">The sequence shown here is derived from an EMBL/GenBank/DDBJ whole genome shotgun (WGS) entry which is preliminary data.</text>
</comment>
<dbReference type="EMBL" id="SJPM01000018">
    <property type="protein sequence ID" value="TWT89371.1"/>
    <property type="molecule type" value="Genomic_DNA"/>
</dbReference>
<sequence length="498" mass="55194" precursor="true">MDRRRSTFYLFASSNLLICLALAAVGSIAERASAADPPNVVVLLADDLGWAGVGYHEDWFQTPNIDRLVADGVELDRFYVAPMCSPTRAGLMTGRYPIRFGLARAVIPPQRDFGLPVDETTLAESLGKLGYDRRGVFGKWHLGHLRAQWHPLNQGFSHFHGHYNGAIDYFDLTRDGERDWHTDWQPSDEEGYSTDLIADAAANWISEAARLDQPYFCYVPFNAPHSPFQAPDEAIQRFSQLSTGGSGKQAKSREKKLQTLAAMVWVMDQGIGRILDAIERSGESDNTMVWFLSDNGGVGEIPGNNRPLRGNKLTVYEGGIRVPACVRWPSRISPGSRCDETVGYIDIFPTVVAAAGGDPPYISSEPLDGMNLLGLLTGEPSTKQDFRSRHWFSYHGQQGEDNEHLAVTSEGWKLKVNGPRLETLDQLSDGTNRVELFQLSNDPLENNDVSAAHPEQVAELGRMLIQHRSLQPVDSVPPYSVGGKDFTPPSRWRLSPSE</sequence>
<dbReference type="RefSeq" id="WP_146581730.1">
    <property type="nucleotide sequence ID" value="NZ_SJPM01000018.1"/>
</dbReference>
<dbReference type="EC" id="3.1.6.1" evidence="8"/>
<keyword evidence="3 8" id="KW-0378">Hydrolase</keyword>
<protein>
    <submittedName>
        <fullName evidence="8">Arylsulfatase</fullName>
        <ecNumber evidence="8">3.1.6.1</ecNumber>
    </submittedName>
</protein>